<feature type="transmembrane region" description="Helical" evidence="1">
    <location>
        <begin position="213"/>
        <end position="232"/>
    </location>
</feature>
<keyword evidence="3" id="KW-1185">Reference proteome</keyword>
<dbReference type="PIRSF" id="PIRSF038991">
    <property type="entry name" value="Protein_AbrB"/>
    <property type="match status" value="1"/>
</dbReference>
<evidence type="ECO:0000313" key="2">
    <source>
        <dbReference type="EMBL" id="MDI5884175.1"/>
    </source>
</evidence>
<keyword evidence="1" id="KW-0472">Membrane</keyword>
<feature type="transmembrane region" description="Helical" evidence="1">
    <location>
        <begin position="100"/>
        <end position="118"/>
    </location>
</feature>
<dbReference type="Proteomes" id="UP001229025">
    <property type="component" value="Unassembled WGS sequence"/>
</dbReference>
<dbReference type="RefSeq" id="WP_284726685.1">
    <property type="nucleotide sequence ID" value="NZ_JASCSA010000004.1"/>
</dbReference>
<reference evidence="2 3" key="1">
    <citation type="submission" date="2023-04" db="EMBL/GenBank/DDBJ databases">
        <authorList>
            <person name="Otstavnykh N."/>
            <person name="Seitkalieva A."/>
            <person name="Bystritskaya E."/>
        </authorList>
    </citation>
    <scope>NUCLEOTIDE SEQUENCE [LARGE SCALE GENOMIC DNA]</scope>
    <source>
        <strain evidence="2 3">NRIC 0815</strain>
    </source>
</reference>
<feature type="transmembrane region" description="Helical" evidence="1">
    <location>
        <begin position="182"/>
        <end position="201"/>
    </location>
</feature>
<dbReference type="EMBL" id="JASCSA010000004">
    <property type="protein sequence ID" value="MDI5884175.1"/>
    <property type="molecule type" value="Genomic_DNA"/>
</dbReference>
<evidence type="ECO:0000313" key="3">
    <source>
        <dbReference type="Proteomes" id="UP001229025"/>
    </source>
</evidence>
<gene>
    <name evidence="2" type="ORF">QLT01_07385</name>
</gene>
<feature type="transmembrane region" description="Helical" evidence="1">
    <location>
        <begin position="327"/>
        <end position="347"/>
    </location>
</feature>
<comment type="caution">
    <text evidence="2">The sequence shown here is derived from an EMBL/GenBank/DDBJ whole genome shotgun (WGS) entry which is preliminary data.</text>
</comment>
<proteinExistence type="predicted"/>
<protein>
    <submittedName>
        <fullName evidence="2">AbrB family transcriptional regulator</fullName>
    </submittedName>
</protein>
<feature type="transmembrane region" description="Helical" evidence="1">
    <location>
        <begin position="244"/>
        <end position="263"/>
    </location>
</feature>
<keyword evidence="1" id="KW-1133">Transmembrane helix</keyword>
<feature type="transmembrane region" description="Helical" evidence="1">
    <location>
        <begin position="73"/>
        <end position="93"/>
    </location>
</feature>
<organism evidence="2 3">
    <name type="scientific">Cobetia amphilecti</name>
    <dbReference type="NCBI Taxonomy" id="1055104"/>
    <lineage>
        <taxon>Bacteria</taxon>
        <taxon>Pseudomonadati</taxon>
        <taxon>Pseudomonadota</taxon>
        <taxon>Gammaproteobacteria</taxon>
        <taxon>Oceanospirillales</taxon>
        <taxon>Halomonadaceae</taxon>
        <taxon>Cobetia</taxon>
    </lineage>
</organism>
<reference evidence="3" key="2">
    <citation type="submission" date="2023-07" db="EMBL/GenBank/DDBJ databases">
        <title>Genome-based characterization of strain KMM 296 and proposal for reclassification of Cobetia litoralis and Cobetia pacifica, and emended description of the species Cobetia amphilecti and Cobetia marina.</title>
        <authorList>
            <person name="Balabanova L."/>
            <person name="Nedashkovskaya O."/>
        </authorList>
    </citation>
    <scope>NUCLEOTIDE SEQUENCE [LARGE SCALE GENOMIC DNA]</scope>
    <source>
        <strain evidence="3">NRIC 0815</strain>
    </source>
</reference>
<dbReference type="NCBIfam" id="TIGR03082">
    <property type="entry name" value="Gneg_AbrB_dup"/>
    <property type="match status" value="2"/>
</dbReference>
<dbReference type="PANTHER" id="PTHR38457:SF1">
    <property type="entry name" value="REGULATOR ABRB-RELATED"/>
    <property type="match status" value="1"/>
</dbReference>
<feature type="transmembrane region" description="Helical" evidence="1">
    <location>
        <begin position="292"/>
        <end position="315"/>
    </location>
</feature>
<dbReference type="Pfam" id="PF05145">
    <property type="entry name" value="AbrB"/>
    <property type="match status" value="1"/>
</dbReference>
<accession>A0ABT6UPB3</accession>
<dbReference type="InterPro" id="IPR017516">
    <property type="entry name" value="AbrB_dup"/>
</dbReference>
<name>A0ABT6UPB3_9GAMM</name>
<keyword evidence="1" id="KW-0812">Transmembrane</keyword>
<dbReference type="InterPro" id="IPR007820">
    <property type="entry name" value="AbrB_fam"/>
</dbReference>
<evidence type="ECO:0000256" key="1">
    <source>
        <dbReference type="SAM" id="Phobius"/>
    </source>
</evidence>
<feature type="transmembrane region" description="Helical" evidence="1">
    <location>
        <begin position="124"/>
        <end position="146"/>
    </location>
</feature>
<sequence length="387" mass="41061">MPSVPLLQRLKARASRLSPAHWLTAVTSLRAVTSLKAATSLKADAPLRPLLTSLALGVVGGWLFQLTGMPLAWMLGPLVANLLGAMAGLKLGVPDRLRNLFLGVLGLTLGARVSPELVSHLSSWWLSALLLLAGVWASTLACAAWYRRCGFDATSAWFSSVPGALTAMVVIGERIGGDPQRIAVAQSLRVLLVIMILPPLYWVLEGAAGTPGIGSDVAVSGLWLIAVLPILLSLARRLRIPNASLLAPLLLALVLSLGDVVRFSPPVWGTDVMQLVLGCAIGARFKGLTPRVLVGVMGQSGVATLISLSVLGCFAELIHQLMGVPRDVAFLALAPGGIGEMALLAVALDLDPIFVAFHHLLRLIVLMLLLPVMARHFRHRRAREATQ</sequence>
<dbReference type="PANTHER" id="PTHR38457">
    <property type="entry name" value="REGULATOR ABRB-RELATED"/>
    <property type="match status" value="1"/>
</dbReference>
<feature type="transmembrane region" description="Helical" evidence="1">
    <location>
        <begin position="353"/>
        <end position="374"/>
    </location>
</feature>